<evidence type="ECO:0000313" key="3">
    <source>
        <dbReference type="Proteomes" id="UP000606274"/>
    </source>
</evidence>
<dbReference type="InterPro" id="IPR036291">
    <property type="entry name" value="NAD(P)-bd_dom_sf"/>
</dbReference>
<dbReference type="Gene3D" id="3.40.50.720">
    <property type="entry name" value="NAD(P)-binding Rossmann-like Domain"/>
    <property type="match status" value="1"/>
</dbReference>
<dbReference type="PRINTS" id="PR00081">
    <property type="entry name" value="GDHRDH"/>
</dbReference>
<accession>A0A8T0BKG3</accession>
<dbReference type="CDD" id="cd05325">
    <property type="entry name" value="carb_red_sniffer_like_SDR_c"/>
    <property type="match status" value="1"/>
</dbReference>
<dbReference type="GO" id="GO:0016491">
    <property type="term" value="F:oxidoreductase activity"/>
    <property type="evidence" value="ECO:0007669"/>
    <property type="project" value="TreeGrafter"/>
</dbReference>
<dbReference type="Proteomes" id="UP000606274">
    <property type="component" value="Unassembled WGS sequence"/>
</dbReference>
<organism evidence="2 3">
    <name type="scientific">Silurus meridionalis</name>
    <name type="common">Southern catfish</name>
    <name type="synonym">Silurus soldatovi meridionalis</name>
    <dbReference type="NCBI Taxonomy" id="175797"/>
    <lineage>
        <taxon>Eukaryota</taxon>
        <taxon>Metazoa</taxon>
        <taxon>Chordata</taxon>
        <taxon>Craniata</taxon>
        <taxon>Vertebrata</taxon>
        <taxon>Euteleostomi</taxon>
        <taxon>Actinopterygii</taxon>
        <taxon>Neopterygii</taxon>
        <taxon>Teleostei</taxon>
        <taxon>Ostariophysi</taxon>
        <taxon>Siluriformes</taxon>
        <taxon>Siluridae</taxon>
        <taxon>Silurus</taxon>
    </lineage>
</organism>
<keyword evidence="3" id="KW-1185">Reference proteome</keyword>
<dbReference type="SUPFAM" id="SSF51735">
    <property type="entry name" value="NAD(P)-binding Rossmann-fold domains"/>
    <property type="match status" value="1"/>
</dbReference>
<dbReference type="OrthoDB" id="7289984at2759"/>
<proteinExistence type="inferred from homology"/>
<dbReference type="PANTHER" id="PTHR43544">
    <property type="entry name" value="SHORT-CHAIN DEHYDROGENASE/REDUCTASE"/>
    <property type="match status" value="1"/>
</dbReference>
<comment type="similarity">
    <text evidence="1">Belongs to the short-chain dehydrogenases/reductases (SDR) family.</text>
</comment>
<name>A0A8T0BKG3_SILME</name>
<dbReference type="Pfam" id="PF00106">
    <property type="entry name" value="adh_short"/>
    <property type="match status" value="1"/>
</dbReference>
<dbReference type="PANTHER" id="PTHR43544:SF20">
    <property type="entry name" value="C-FACTOR"/>
    <property type="match status" value="1"/>
</dbReference>
<protein>
    <recommendedName>
        <fullName evidence="4">C-factor-like</fullName>
    </recommendedName>
</protein>
<evidence type="ECO:0000256" key="1">
    <source>
        <dbReference type="RuleBase" id="RU000363"/>
    </source>
</evidence>
<dbReference type="AlphaFoldDB" id="A0A8T0BKG3"/>
<reference evidence="2" key="1">
    <citation type="submission" date="2020-08" db="EMBL/GenBank/DDBJ databases">
        <title>Chromosome-level assembly of Southern catfish (Silurus meridionalis) provides insights into visual adaptation to the nocturnal and benthic lifestyles.</title>
        <authorList>
            <person name="Zhang Y."/>
            <person name="Wang D."/>
            <person name="Peng Z."/>
        </authorList>
    </citation>
    <scope>NUCLEOTIDE SEQUENCE</scope>
    <source>
        <strain evidence="2">SWU-2019-XX</strain>
        <tissue evidence="2">Muscle</tissue>
    </source>
</reference>
<evidence type="ECO:0000313" key="2">
    <source>
        <dbReference type="EMBL" id="KAF7707762.1"/>
    </source>
</evidence>
<dbReference type="PRINTS" id="PR00080">
    <property type="entry name" value="SDRFAMILY"/>
</dbReference>
<comment type="caution">
    <text evidence="2">The sequence shown here is derived from an EMBL/GenBank/DDBJ whole genome shotgun (WGS) entry which is preliminary data.</text>
</comment>
<dbReference type="GO" id="GO:0005737">
    <property type="term" value="C:cytoplasm"/>
    <property type="evidence" value="ECO:0007669"/>
    <property type="project" value="TreeGrafter"/>
</dbReference>
<sequence length="259" mass="27492">MSVNFAGCNSVLITGASRGLGLQMVKHLVGISERPKKIICTARNPASAQELQQIARSHPEVYVVPLDVVNDASIEAAVQQVSGIVGPSGVNCLINNAGILIHSDLNSETREGMMKTFESNTVSPLFVTKAFLPLLRAAAAGAVCDEGVMSVNRAAVINISSLLGSVELNRGEFAAMKVYAYRVSKAGLNMVTRCLAVDLQNDGILCTVVHPGWVQTDMGGKQAPLTPEQSISSLLAVVCALSEKDHGQFLDYEGKTLPW</sequence>
<dbReference type="InterPro" id="IPR002347">
    <property type="entry name" value="SDR_fam"/>
</dbReference>
<evidence type="ECO:0008006" key="4">
    <source>
        <dbReference type="Google" id="ProtNLM"/>
    </source>
</evidence>
<dbReference type="EMBL" id="JABFDY010000005">
    <property type="protein sequence ID" value="KAF7707762.1"/>
    <property type="molecule type" value="Genomic_DNA"/>
</dbReference>
<dbReference type="InterPro" id="IPR051468">
    <property type="entry name" value="Fungal_SecMetab_SDRs"/>
</dbReference>
<gene>
    <name evidence="2" type="ORF">HF521_018980</name>
</gene>